<dbReference type="InterPro" id="IPR027417">
    <property type="entry name" value="P-loop_NTPase"/>
</dbReference>
<proteinExistence type="inferred from homology"/>
<keyword evidence="4 6" id="KW-0067">ATP-binding</keyword>
<dbReference type="InterPro" id="IPR029439">
    <property type="entry name" value="Wzt_C"/>
</dbReference>
<sequence length="475" mass="52293">MLLATNTADLQEASAPIEPVITAKKLSKAFQIYANPRDVLYELVTRRSRAREHWALSDVSFDIYPGEVIGIIGANGAGKSTLLKILAGTLTPTSGMARVNGRMSAILELGTGFHPEFSGRENIITGGMCLGMSREEIEEKIPEIIEFAELGHVIDYPFKTYSSGMQSRLTFSTAIHVDPDILIIDEALAAGDAYFAAKSSRRIQKICESGATVIFVSHGSAQVAQLCDRAIWLDGGRVREIGPAREVTRNYDYEVHMRISGEQGRLVEVASNELRADNEAAVVNYAASAGTGRRADEAAKVAAFRRGPIVIDRVSFRGADGNERYAFRTWEDIVLDVEYHCEGEVPEGTLGMAVGIERAKDLVLVSQIGTCNLSGNEALSFDQDYNAAPFRKRAGQKGRISLTLPQNQLLAGDYILSVGLLENVPYNVEFYEYHHRVYKVRILQTGYPSEALFFPIAKWEHQTDDSSSDSENRDV</sequence>
<keyword evidence="7" id="KW-1185">Reference proteome</keyword>
<dbReference type="PANTHER" id="PTHR46743">
    <property type="entry name" value="TEICHOIC ACIDS EXPORT ATP-BINDING PROTEIN TAGH"/>
    <property type="match status" value="1"/>
</dbReference>
<dbReference type="InterPro" id="IPR003439">
    <property type="entry name" value="ABC_transporter-like_ATP-bd"/>
</dbReference>
<dbReference type="InterPro" id="IPR017871">
    <property type="entry name" value="ABC_transporter-like_CS"/>
</dbReference>
<dbReference type="SMART" id="SM00382">
    <property type="entry name" value="AAA"/>
    <property type="match status" value="1"/>
</dbReference>
<accession>A0ABX0VCD6</accession>
<dbReference type="Pfam" id="PF14524">
    <property type="entry name" value="Wzt_C"/>
    <property type="match status" value="1"/>
</dbReference>
<dbReference type="PANTHER" id="PTHR46743:SF2">
    <property type="entry name" value="TEICHOIC ACIDS EXPORT ATP-BINDING PROTEIN TAGH"/>
    <property type="match status" value="1"/>
</dbReference>
<dbReference type="Proteomes" id="UP000707352">
    <property type="component" value="Unassembled WGS sequence"/>
</dbReference>
<keyword evidence="2" id="KW-0813">Transport</keyword>
<evidence type="ECO:0000313" key="7">
    <source>
        <dbReference type="Proteomes" id="UP000707352"/>
    </source>
</evidence>
<organism evidence="6 7">
    <name type="scientific">Microvirga terricola</name>
    <dbReference type="NCBI Taxonomy" id="2719797"/>
    <lineage>
        <taxon>Bacteria</taxon>
        <taxon>Pseudomonadati</taxon>
        <taxon>Pseudomonadota</taxon>
        <taxon>Alphaproteobacteria</taxon>
        <taxon>Hyphomicrobiales</taxon>
        <taxon>Methylobacteriaceae</taxon>
        <taxon>Microvirga</taxon>
    </lineage>
</organism>
<gene>
    <name evidence="6" type="ORF">HB375_09355</name>
</gene>
<dbReference type="Pfam" id="PF00005">
    <property type="entry name" value="ABC_tran"/>
    <property type="match status" value="1"/>
</dbReference>
<evidence type="ECO:0000256" key="3">
    <source>
        <dbReference type="ARBA" id="ARBA00022741"/>
    </source>
</evidence>
<dbReference type="PROSITE" id="PS50893">
    <property type="entry name" value="ABC_TRANSPORTER_2"/>
    <property type="match status" value="1"/>
</dbReference>
<protein>
    <submittedName>
        <fullName evidence="6">ABC transporter ATP-binding protein</fullName>
    </submittedName>
</protein>
<evidence type="ECO:0000313" key="6">
    <source>
        <dbReference type="EMBL" id="NIX76819.1"/>
    </source>
</evidence>
<dbReference type="InterPro" id="IPR015860">
    <property type="entry name" value="ABC_transpr_TagH-like"/>
</dbReference>
<comment type="caution">
    <text evidence="6">The sequence shown here is derived from an EMBL/GenBank/DDBJ whole genome shotgun (WGS) entry which is preliminary data.</text>
</comment>
<feature type="domain" description="ABC transporter" evidence="5">
    <location>
        <begin position="39"/>
        <end position="260"/>
    </location>
</feature>
<dbReference type="EMBL" id="JAATJS010000003">
    <property type="protein sequence ID" value="NIX76819.1"/>
    <property type="molecule type" value="Genomic_DNA"/>
</dbReference>
<dbReference type="Gene3D" id="3.40.50.300">
    <property type="entry name" value="P-loop containing nucleotide triphosphate hydrolases"/>
    <property type="match status" value="1"/>
</dbReference>
<dbReference type="Gene3D" id="2.70.50.60">
    <property type="entry name" value="abc- transporter (atp binding component) like domain"/>
    <property type="match status" value="1"/>
</dbReference>
<dbReference type="PROSITE" id="PS00211">
    <property type="entry name" value="ABC_TRANSPORTER_1"/>
    <property type="match status" value="1"/>
</dbReference>
<evidence type="ECO:0000256" key="4">
    <source>
        <dbReference type="ARBA" id="ARBA00022840"/>
    </source>
</evidence>
<comment type="similarity">
    <text evidence="1">Belongs to the ABC transporter superfamily.</text>
</comment>
<dbReference type="InterPro" id="IPR050683">
    <property type="entry name" value="Bact_Polysacc_Export_ATP-bd"/>
</dbReference>
<dbReference type="GO" id="GO:0005524">
    <property type="term" value="F:ATP binding"/>
    <property type="evidence" value="ECO:0007669"/>
    <property type="project" value="UniProtKB-KW"/>
</dbReference>
<name>A0ABX0VCD6_9HYPH</name>
<evidence type="ECO:0000256" key="1">
    <source>
        <dbReference type="ARBA" id="ARBA00005417"/>
    </source>
</evidence>
<dbReference type="CDD" id="cd03220">
    <property type="entry name" value="ABC_KpsT_Wzt"/>
    <property type="match status" value="1"/>
</dbReference>
<evidence type="ECO:0000256" key="2">
    <source>
        <dbReference type="ARBA" id="ARBA00022448"/>
    </source>
</evidence>
<keyword evidence="3" id="KW-0547">Nucleotide-binding</keyword>
<reference evidence="6 7" key="1">
    <citation type="submission" date="2020-03" db="EMBL/GenBank/DDBJ databases">
        <title>The genome sequence of Microvirga sp. c23x22.</title>
        <authorList>
            <person name="Zhang X."/>
        </authorList>
    </citation>
    <scope>NUCLEOTIDE SEQUENCE [LARGE SCALE GENOMIC DNA]</scope>
    <source>
        <strain evidence="7">c23x22</strain>
    </source>
</reference>
<dbReference type="CDD" id="cd10147">
    <property type="entry name" value="Wzt_C-like"/>
    <property type="match status" value="1"/>
</dbReference>
<dbReference type="InterPro" id="IPR003593">
    <property type="entry name" value="AAA+_ATPase"/>
</dbReference>
<dbReference type="SUPFAM" id="SSF52540">
    <property type="entry name" value="P-loop containing nucleoside triphosphate hydrolases"/>
    <property type="match status" value="1"/>
</dbReference>
<dbReference type="RefSeq" id="WP_167672731.1">
    <property type="nucleotide sequence ID" value="NZ_JAATJS010000003.1"/>
</dbReference>
<evidence type="ECO:0000259" key="5">
    <source>
        <dbReference type="PROSITE" id="PS50893"/>
    </source>
</evidence>